<dbReference type="Pfam" id="PF00270">
    <property type="entry name" value="DEAD"/>
    <property type="match status" value="2"/>
</dbReference>
<evidence type="ECO:0000259" key="12">
    <source>
        <dbReference type="PROSITE" id="PS51195"/>
    </source>
</evidence>
<accession>A0A8S1QE44</accession>
<comment type="similarity">
    <text evidence="6">Belongs to the DEAD box helicase family. DDX6/DHH1 subfamily.</text>
</comment>
<comment type="subcellular location">
    <subcellularLocation>
        <location evidence="1">Cytoplasm</location>
    </subcellularLocation>
</comment>
<feature type="region of interest" description="Disordered" evidence="9">
    <location>
        <begin position="1"/>
        <end position="32"/>
    </location>
</feature>
<evidence type="ECO:0000256" key="6">
    <source>
        <dbReference type="ARBA" id="ARBA00038316"/>
    </source>
</evidence>
<dbReference type="PROSITE" id="PS51194">
    <property type="entry name" value="HELICASE_CTER"/>
    <property type="match status" value="2"/>
</dbReference>
<keyword evidence="3 8" id="KW-0378">Hydrolase</keyword>
<dbReference type="OMA" id="WDEVCES"/>
<name>A0A8S1QE44_PARPR</name>
<dbReference type="GO" id="GO:0003724">
    <property type="term" value="F:RNA helicase activity"/>
    <property type="evidence" value="ECO:0007669"/>
    <property type="project" value="InterPro"/>
</dbReference>
<dbReference type="PROSITE" id="PS00039">
    <property type="entry name" value="DEAD_ATP_HELICASE"/>
    <property type="match status" value="2"/>
</dbReference>
<evidence type="ECO:0000256" key="4">
    <source>
        <dbReference type="ARBA" id="ARBA00022806"/>
    </source>
</evidence>
<keyword evidence="2 8" id="KW-0547">Nucleotide-binding</keyword>
<dbReference type="PANTHER" id="PTHR47960">
    <property type="entry name" value="DEAD-BOX ATP-DEPENDENT RNA HELICASE 50"/>
    <property type="match status" value="1"/>
</dbReference>
<keyword evidence="5 8" id="KW-0067">ATP-binding</keyword>
<evidence type="ECO:0000256" key="9">
    <source>
        <dbReference type="SAM" id="MobiDB-lite"/>
    </source>
</evidence>
<dbReference type="Pfam" id="PF00271">
    <property type="entry name" value="Helicase_C"/>
    <property type="match status" value="2"/>
</dbReference>
<dbReference type="InterPro" id="IPR000629">
    <property type="entry name" value="RNA-helicase_DEAD-box_CS"/>
</dbReference>
<evidence type="ECO:0000256" key="5">
    <source>
        <dbReference type="ARBA" id="ARBA00022840"/>
    </source>
</evidence>
<keyword evidence="4 8" id="KW-0347">Helicase</keyword>
<feature type="domain" description="Helicase C-terminal" evidence="11">
    <location>
        <begin position="247"/>
        <end position="407"/>
    </location>
</feature>
<evidence type="ECO:0000259" key="11">
    <source>
        <dbReference type="PROSITE" id="PS51194"/>
    </source>
</evidence>
<dbReference type="InterPro" id="IPR011545">
    <property type="entry name" value="DEAD/DEAH_box_helicase_dom"/>
</dbReference>
<keyword evidence="14" id="KW-1185">Reference proteome</keyword>
<feature type="domain" description="Helicase ATP-binding" evidence="10">
    <location>
        <begin position="68"/>
        <end position="237"/>
    </location>
</feature>
<dbReference type="SMART" id="SM00490">
    <property type="entry name" value="HELICc"/>
    <property type="match status" value="2"/>
</dbReference>
<evidence type="ECO:0000256" key="2">
    <source>
        <dbReference type="ARBA" id="ARBA00022741"/>
    </source>
</evidence>
<feature type="short sequence motif" description="Q motif" evidence="7">
    <location>
        <begin position="37"/>
        <end position="65"/>
    </location>
</feature>
<dbReference type="CDD" id="cd18787">
    <property type="entry name" value="SF2_C_DEAD"/>
    <property type="match status" value="2"/>
</dbReference>
<dbReference type="InterPro" id="IPR014014">
    <property type="entry name" value="RNA_helicase_DEAD_Q_motif"/>
</dbReference>
<dbReference type="GO" id="GO:0005524">
    <property type="term" value="F:ATP binding"/>
    <property type="evidence" value="ECO:0007669"/>
    <property type="project" value="UniProtKB-KW"/>
</dbReference>
<reference evidence="13" key="1">
    <citation type="submission" date="2021-01" db="EMBL/GenBank/DDBJ databases">
        <authorList>
            <consortium name="Genoscope - CEA"/>
            <person name="William W."/>
        </authorList>
    </citation>
    <scope>NUCLEOTIDE SEQUENCE</scope>
</reference>
<dbReference type="InterPro" id="IPR001650">
    <property type="entry name" value="Helicase_C-like"/>
</dbReference>
<dbReference type="GO" id="GO:0003676">
    <property type="term" value="F:nucleic acid binding"/>
    <property type="evidence" value="ECO:0007669"/>
    <property type="project" value="InterPro"/>
</dbReference>
<comment type="caution">
    <text evidence="13">The sequence shown here is derived from an EMBL/GenBank/DDBJ whole genome shotgun (WGS) entry which is preliminary data.</text>
</comment>
<dbReference type="CDD" id="cd17940">
    <property type="entry name" value="DEADc_DDX6"/>
    <property type="match status" value="2"/>
</dbReference>
<evidence type="ECO:0000256" key="8">
    <source>
        <dbReference type="RuleBase" id="RU000492"/>
    </source>
</evidence>
<evidence type="ECO:0000313" key="13">
    <source>
        <dbReference type="EMBL" id="CAD8114068.1"/>
    </source>
</evidence>
<evidence type="ECO:0000256" key="3">
    <source>
        <dbReference type="ARBA" id="ARBA00022801"/>
    </source>
</evidence>
<evidence type="ECO:0000256" key="1">
    <source>
        <dbReference type="ARBA" id="ARBA00004496"/>
    </source>
</evidence>
<dbReference type="InterPro" id="IPR014001">
    <property type="entry name" value="Helicase_ATP-bd"/>
</dbReference>
<dbReference type="SMART" id="SM00487">
    <property type="entry name" value="DEXDc"/>
    <property type="match status" value="2"/>
</dbReference>
<proteinExistence type="inferred from homology"/>
<dbReference type="PROSITE" id="PS51192">
    <property type="entry name" value="HELICASE_ATP_BIND_1"/>
    <property type="match status" value="2"/>
</dbReference>
<evidence type="ECO:0008006" key="15">
    <source>
        <dbReference type="Google" id="ProtNLM"/>
    </source>
</evidence>
<dbReference type="GO" id="GO:0016787">
    <property type="term" value="F:hydrolase activity"/>
    <property type="evidence" value="ECO:0007669"/>
    <property type="project" value="UniProtKB-KW"/>
</dbReference>
<feature type="domain" description="Helicase C-terminal" evidence="11">
    <location>
        <begin position="588"/>
        <end position="748"/>
    </location>
</feature>
<feature type="domain" description="DEAD-box RNA helicase Q" evidence="12">
    <location>
        <begin position="37"/>
        <end position="65"/>
    </location>
</feature>
<protein>
    <recommendedName>
        <fullName evidence="15">RNA helicase</fullName>
    </recommendedName>
</protein>
<sequence length="749" mass="85136">MQQSDSQQPQTTQTIDEQPKPKDTRYKTSDVTKTKGVEFEEFDLKQELMQGLAAANYEKPSPIQEESIPFALAGSNIIARAKNGTGKTGAYIIPILEMMEIEGQIQSLILVPTRELALQVSSLVKEIGKYMKVECMVSTGGTDFKEDIYRLKQVVHVLVGTPGRILDLAQRKLADLSKLKHFVLDEADKLLSVDFQPLIVKILQFAPPEVQIMMFSATFPVDVKGFINEHVPQIQEINLMEELTLKGVTQYYLFIDEKQKVNCLNFIFSKLEINQAIIFCNSARRVELLTQKITEFGYSCFYIHAKMNQKDRNKVFHSFRKAVGRCLVSTDLFTRGIDIQSVNVVINFDFPRTAETYLHRIGRSGRFGHLGLAVNFITETDKDTLVQIEQELDTDIKPFPKEVDKKESIPFALAGSNIIARAKNGTGKTGAYIIPILEMMEIEGQIQSLILVPTRELALQVSSLVKEIGKYMKVECMVSTGGTDFKEDIYRLKQVVHVLVGTPGRILDLAQRKLADLSKLKHFVLDEADKLLSVDFQPLIVKILQFAPPEVQIMMFSATFPVDVKGFINEHVPQIQEINLMEELTLKGVTQYYLFIDEKQKVNCLNFIFSKLEINQAIIFCNSARRVELLTQKITEFGYSCFYIHAKMNQKDRNKVFHSFRKAVGRCLVSTDLFTRGIDIQSVNVVINFDFPRTAETYLHRIGRSGRFGHLGLAVNFITETDKDTLVQIEQELDTDIKPFPKEVDKSIY</sequence>
<dbReference type="GO" id="GO:0005737">
    <property type="term" value="C:cytoplasm"/>
    <property type="evidence" value="ECO:0007669"/>
    <property type="project" value="UniProtKB-SubCell"/>
</dbReference>
<feature type="domain" description="Helicase ATP-binding" evidence="10">
    <location>
        <begin position="409"/>
        <end position="578"/>
    </location>
</feature>
<dbReference type="Proteomes" id="UP000688137">
    <property type="component" value="Unassembled WGS sequence"/>
</dbReference>
<dbReference type="PROSITE" id="PS51195">
    <property type="entry name" value="Q_MOTIF"/>
    <property type="match status" value="1"/>
</dbReference>
<dbReference type="AlphaFoldDB" id="A0A8S1QE44"/>
<evidence type="ECO:0000256" key="7">
    <source>
        <dbReference type="PROSITE-ProRule" id="PRU00552"/>
    </source>
</evidence>
<evidence type="ECO:0000313" key="14">
    <source>
        <dbReference type="Proteomes" id="UP000688137"/>
    </source>
</evidence>
<feature type="compositionally biased region" description="Basic and acidic residues" evidence="9">
    <location>
        <begin position="17"/>
        <end position="32"/>
    </location>
</feature>
<gene>
    <name evidence="13" type="ORF">PPRIM_AZ9-3.1.T1580010</name>
</gene>
<organism evidence="13 14">
    <name type="scientific">Paramecium primaurelia</name>
    <dbReference type="NCBI Taxonomy" id="5886"/>
    <lineage>
        <taxon>Eukaryota</taxon>
        <taxon>Sar</taxon>
        <taxon>Alveolata</taxon>
        <taxon>Ciliophora</taxon>
        <taxon>Intramacronucleata</taxon>
        <taxon>Oligohymenophorea</taxon>
        <taxon>Peniculida</taxon>
        <taxon>Parameciidae</taxon>
        <taxon>Paramecium</taxon>
    </lineage>
</organism>
<feature type="compositionally biased region" description="Low complexity" evidence="9">
    <location>
        <begin position="1"/>
        <end position="14"/>
    </location>
</feature>
<dbReference type="EMBL" id="CAJJDM010000163">
    <property type="protein sequence ID" value="CAD8114068.1"/>
    <property type="molecule type" value="Genomic_DNA"/>
</dbReference>
<evidence type="ECO:0000259" key="10">
    <source>
        <dbReference type="PROSITE" id="PS51192"/>
    </source>
</evidence>